<evidence type="ECO:0000256" key="2">
    <source>
        <dbReference type="SAM" id="Phobius"/>
    </source>
</evidence>
<keyword evidence="5" id="KW-1185">Reference proteome</keyword>
<evidence type="ECO:0000256" key="1">
    <source>
        <dbReference type="SAM" id="MobiDB-lite"/>
    </source>
</evidence>
<protein>
    <recommendedName>
        <fullName evidence="6">Mid2 domain-containing protein</fullName>
    </recommendedName>
</protein>
<evidence type="ECO:0000313" key="5">
    <source>
        <dbReference type="Proteomes" id="UP000799757"/>
    </source>
</evidence>
<keyword evidence="3" id="KW-0732">Signal</keyword>
<feature type="region of interest" description="Disordered" evidence="1">
    <location>
        <begin position="148"/>
        <end position="182"/>
    </location>
</feature>
<feature type="compositionally biased region" description="Polar residues" evidence="1">
    <location>
        <begin position="167"/>
        <end position="182"/>
    </location>
</feature>
<sequence length="182" mass="19380">MRFLTFLSILCLSFLITNTSATSAKPDIVSRQNSAFETRARVNIRNPSTTTSKSTQTQTTSPASTKHRKSKSSGLTTASKIGIGVGVPVGVLALAGCVAAYTIGKRRGRKRIVDPNAGAGKWVRDPSNELNIPPPTPEVVELPAVRSDEFDGARKGGQGWWKGFGRSASSMRAPQSPQELPA</sequence>
<feature type="region of interest" description="Disordered" evidence="1">
    <location>
        <begin position="40"/>
        <end position="75"/>
    </location>
</feature>
<feature type="compositionally biased region" description="Low complexity" evidence="1">
    <location>
        <begin position="47"/>
        <end position="64"/>
    </location>
</feature>
<dbReference type="EMBL" id="MU002263">
    <property type="protein sequence ID" value="KAF2787942.1"/>
    <property type="molecule type" value="Genomic_DNA"/>
</dbReference>
<keyword evidence="2" id="KW-0812">Transmembrane</keyword>
<reference evidence="4" key="1">
    <citation type="journal article" date="2020" name="Stud. Mycol.">
        <title>101 Dothideomycetes genomes: a test case for predicting lifestyles and emergence of pathogens.</title>
        <authorList>
            <person name="Haridas S."/>
            <person name="Albert R."/>
            <person name="Binder M."/>
            <person name="Bloem J."/>
            <person name="Labutti K."/>
            <person name="Salamov A."/>
            <person name="Andreopoulos B."/>
            <person name="Baker S."/>
            <person name="Barry K."/>
            <person name="Bills G."/>
            <person name="Bluhm B."/>
            <person name="Cannon C."/>
            <person name="Castanera R."/>
            <person name="Culley D."/>
            <person name="Daum C."/>
            <person name="Ezra D."/>
            <person name="Gonzalez J."/>
            <person name="Henrissat B."/>
            <person name="Kuo A."/>
            <person name="Liang C."/>
            <person name="Lipzen A."/>
            <person name="Lutzoni F."/>
            <person name="Magnuson J."/>
            <person name="Mondo S."/>
            <person name="Nolan M."/>
            <person name="Ohm R."/>
            <person name="Pangilinan J."/>
            <person name="Park H.-J."/>
            <person name="Ramirez L."/>
            <person name="Alfaro M."/>
            <person name="Sun H."/>
            <person name="Tritt A."/>
            <person name="Yoshinaga Y."/>
            <person name="Zwiers L.-H."/>
            <person name="Turgeon B."/>
            <person name="Goodwin S."/>
            <person name="Spatafora J."/>
            <person name="Crous P."/>
            <person name="Grigoriev I."/>
        </authorList>
    </citation>
    <scope>NUCLEOTIDE SEQUENCE</scope>
    <source>
        <strain evidence="4">CBS 109.77</strain>
    </source>
</reference>
<dbReference type="AlphaFoldDB" id="A0A6A6WV35"/>
<name>A0A6A6WV35_9PLEO</name>
<keyword evidence="2" id="KW-1133">Transmembrane helix</keyword>
<keyword evidence="2" id="KW-0472">Membrane</keyword>
<evidence type="ECO:0008006" key="6">
    <source>
        <dbReference type="Google" id="ProtNLM"/>
    </source>
</evidence>
<dbReference type="OrthoDB" id="3799469at2759"/>
<proteinExistence type="predicted"/>
<feature type="transmembrane region" description="Helical" evidence="2">
    <location>
        <begin position="81"/>
        <end position="103"/>
    </location>
</feature>
<feature type="chain" id="PRO_5025452261" description="Mid2 domain-containing protein" evidence="3">
    <location>
        <begin position="22"/>
        <end position="182"/>
    </location>
</feature>
<dbReference type="Proteomes" id="UP000799757">
    <property type="component" value="Unassembled WGS sequence"/>
</dbReference>
<organism evidence="4 5">
    <name type="scientific">Melanomma pulvis-pyrius CBS 109.77</name>
    <dbReference type="NCBI Taxonomy" id="1314802"/>
    <lineage>
        <taxon>Eukaryota</taxon>
        <taxon>Fungi</taxon>
        <taxon>Dikarya</taxon>
        <taxon>Ascomycota</taxon>
        <taxon>Pezizomycotina</taxon>
        <taxon>Dothideomycetes</taxon>
        <taxon>Pleosporomycetidae</taxon>
        <taxon>Pleosporales</taxon>
        <taxon>Melanommataceae</taxon>
        <taxon>Melanomma</taxon>
    </lineage>
</organism>
<feature type="signal peptide" evidence="3">
    <location>
        <begin position="1"/>
        <end position="21"/>
    </location>
</feature>
<accession>A0A6A6WV35</accession>
<evidence type="ECO:0000313" key="4">
    <source>
        <dbReference type="EMBL" id="KAF2787942.1"/>
    </source>
</evidence>
<evidence type="ECO:0000256" key="3">
    <source>
        <dbReference type="SAM" id="SignalP"/>
    </source>
</evidence>
<gene>
    <name evidence="4" type="ORF">K505DRAFT_395692</name>
</gene>